<dbReference type="EMBL" id="JBGBPQ010000003">
    <property type="protein sequence ID" value="KAL1526827.1"/>
    <property type="molecule type" value="Genomic_DNA"/>
</dbReference>
<evidence type="ECO:0000259" key="4">
    <source>
        <dbReference type="Pfam" id="PF00857"/>
    </source>
</evidence>
<comment type="similarity">
    <text evidence="1">Belongs to the isochorismatase family.</text>
</comment>
<keyword evidence="6" id="KW-1185">Reference proteome</keyword>
<sequence length="303" mass="32910">MSALSWLLLCAASTAWAQCPNGWKPELCLGSSNVVASGAAGVEYQPDTIKWEAGLSSHSHYKLDTAKTALFVIDPQQAYSRCPQNLTVEALTLSPSADSFAGHSPLCCEQFDSAVSNQNRLARAARSKGMPVFVHAHVYRDSDQDGKVDNCGRLCDYDALGWTGWPAVWNLWNAALPWHAPVFAPADSNGFEADPNQDFYCEKSVFSAMTEPVVSKLRGLGIDTIIVTGFMTQYCSVTTTRAAHDLGFRTLFVTDANDGPILQQLLTGVDENLILPFYLGIAVADVLSTEEVLKSINGEHDEL</sequence>
<dbReference type="Proteomes" id="UP001515480">
    <property type="component" value="Unassembled WGS sequence"/>
</dbReference>
<dbReference type="CDD" id="cd00431">
    <property type="entry name" value="cysteine_hydrolases"/>
    <property type="match status" value="1"/>
</dbReference>
<comment type="caution">
    <text evidence="5">The sequence shown here is derived from an EMBL/GenBank/DDBJ whole genome shotgun (WGS) entry which is preliminary data.</text>
</comment>
<dbReference type="InterPro" id="IPR000868">
    <property type="entry name" value="Isochorismatase-like_dom"/>
</dbReference>
<name>A0AB34K0S0_PRYPA</name>
<dbReference type="Gene3D" id="3.40.50.850">
    <property type="entry name" value="Isochorismatase-like"/>
    <property type="match status" value="1"/>
</dbReference>
<reference evidence="5 6" key="1">
    <citation type="journal article" date="2024" name="Science">
        <title>Giant polyketide synthase enzymes in the biosynthesis of giant marine polyether toxins.</title>
        <authorList>
            <person name="Fallon T.R."/>
            <person name="Shende V.V."/>
            <person name="Wierzbicki I.H."/>
            <person name="Pendleton A.L."/>
            <person name="Watervoot N.F."/>
            <person name="Auber R.P."/>
            <person name="Gonzalez D.J."/>
            <person name="Wisecaver J.H."/>
            <person name="Moore B.S."/>
        </authorList>
    </citation>
    <scope>NUCLEOTIDE SEQUENCE [LARGE SCALE GENOMIC DNA]</scope>
    <source>
        <strain evidence="5 6">12B1</strain>
    </source>
</reference>
<keyword evidence="3" id="KW-0732">Signal</keyword>
<accession>A0AB34K0S0</accession>
<dbReference type="PANTHER" id="PTHR43540:SF6">
    <property type="entry name" value="ISOCHORISMATASE-LIKE DOMAIN-CONTAINING PROTEIN"/>
    <property type="match status" value="1"/>
</dbReference>
<evidence type="ECO:0000256" key="1">
    <source>
        <dbReference type="ARBA" id="ARBA00006336"/>
    </source>
</evidence>
<evidence type="ECO:0000256" key="2">
    <source>
        <dbReference type="ARBA" id="ARBA00022801"/>
    </source>
</evidence>
<dbReference type="AlphaFoldDB" id="A0AB34K0S0"/>
<feature type="chain" id="PRO_5044301266" description="Isochorismatase-like domain-containing protein" evidence="3">
    <location>
        <begin position="18"/>
        <end position="303"/>
    </location>
</feature>
<dbReference type="InterPro" id="IPR050272">
    <property type="entry name" value="Isochorismatase-like_hydrls"/>
</dbReference>
<dbReference type="GO" id="GO:0016787">
    <property type="term" value="F:hydrolase activity"/>
    <property type="evidence" value="ECO:0007669"/>
    <property type="project" value="UniProtKB-KW"/>
</dbReference>
<organism evidence="5 6">
    <name type="scientific">Prymnesium parvum</name>
    <name type="common">Toxic golden alga</name>
    <dbReference type="NCBI Taxonomy" id="97485"/>
    <lineage>
        <taxon>Eukaryota</taxon>
        <taxon>Haptista</taxon>
        <taxon>Haptophyta</taxon>
        <taxon>Prymnesiophyceae</taxon>
        <taxon>Prymnesiales</taxon>
        <taxon>Prymnesiaceae</taxon>
        <taxon>Prymnesium</taxon>
    </lineage>
</organism>
<proteinExistence type="inferred from homology"/>
<feature type="domain" description="Isochorismatase-like" evidence="4">
    <location>
        <begin position="68"/>
        <end position="256"/>
    </location>
</feature>
<evidence type="ECO:0000256" key="3">
    <source>
        <dbReference type="SAM" id="SignalP"/>
    </source>
</evidence>
<evidence type="ECO:0000313" key="6">
    <source>
        <dbReference type="Proteomes" id="UP001515480"/>
    </source>
</evidence>
<protein>
    <recommendedName>
        <fullName evidence="4">Isochorismatase-like domain-containing protein</fullName>
    </recommendedName>
</protein>
<feature type="signal peptide" evidence="3">
    <location>
        <begin position="1"/>
        <end position="17"/>
    </location>
</feature>
<dbReference type="PANTHER" id="PTHR43540">
    <property type="entry name" value="PEROXYUREIDOACRYLATE/UREIDOACRYLATE AMIDOHYDROLASE-RELATED"/>
    <property type="match status" value="1"/>
</dbReference>
<dbReference type="InterPro" id="IPR036380">
    <property type="entry name" value="Isochorismatase-like_sf"/>
</dbReference>
<keyword evidence="2" id="KW-0378">Hydrolase</keyword>
<dbReference type="SUPFAM" id="SSF52499">
    <property type="entry name" value="Isochorismatase-like hydrolases"/>
    <property type="match status" value="1"/>
</dbReference>
<evidence type="ECO:0000313" key="5">
    <source>
        <dbReference type="EMBL" id="KAL1526827.1"/>
    </source>
</evidence>
<dbReference type="Pfam" id="PF00857">
    <property type="entry name" value="Isochorismatase"/>
    <property type="match status" value="1"/>
</dbReference>
<gene>
    <name evidence="5" type="ORF">AB1Y20_015519</name>
</gene>